<accession>A0AB35I1K3</accession>
<comment type="caution">
    <text evidence="1">The sequence shown here is derived from an EMBL/GenBank/DDBJ whole genome shotgun (WGS) entry which is preliminary data.</text>
</comment>
<dbReference type="EMBL" id="JAPHQB010000015">
    <property type="protein sequence ID" value="MCX2802280.1"/>
    <property type="molecule type" value="Genomic_DNA"/>
</dbReference>
<proteinExistence type="predicted"/>
<sequence length="208" mass="24116">MKNRHQGATGVILANGPSALNYKCNNQRLIHIGVNASPLLEEKCNVVLDYYVLSDRRFLQNPEKRKIALSMLDRKTTCVLREELSYDLETFEDNVYFVKAIGRDGFSKNLAKGFYFGCTTTMLALQLAYYLGLRKIYLVGVDLLYRPEQPRFYHETNVEPHDPFTSVQIWNFSNAYLTLKELGVELYLCSYESLVRPYIPYKEISQIQ</sequence>
<evidence type="ECO:0000313" key="2">
    <source>
        <dbReference type="Proteomes" id="UP001209730"/>
    </source>
</evidence>
<dbReference type="RefSeq" id="WP_266066262.1">
    <property type="nucleotide sequence ID" value="NZ_JAPHQA010000015.1"/>
</dbReference>
<organism evidence="1 2">
    <name type="scientific">Microbulbifer thermotolerans</name>
    <dbReference type="NCBI Taxonomy" id="252514"/>
    <lineage>
        <taxon>Bacteria</taxon>
        <taxon>Pseudomonadati</taxon>
        <taxon>Pseudomonadota</taxon>
        <taxon>Gammaproteobacteria</taxon>
        <taxon>Cellvibrionales</taxon>
        <taxon>Microbulbiferaceae</taxon>
        <taxon>Microbulbifer</taxon>
    </lineage>
</organism>
<dbReference type="AlphaFoldDB" id="A0AB35I1K3"/>
<dbReference type="Proteomes" id="UP001209730">
    <property type="component" value="Unassembled WGS sequence"/>
</dbReference>
<evidence type="ECO:0008006" key="3">
    <source>
        <dbReference type="Google" id="ProtNLM"/>
    </source>
</evidence>
<protein>
    <recommendedName>
        <fullName evidence="3">DUF115 domain-containing protein</fullName>
    </recommendedName>
</protein>
<name>A0AB35I1K3_MICTH</name>
<gene>
    <name evidence="1" type="ORF">OQJ68_10840</name>
</gene>
<dbReference type="Gene3D" id="3.90.1480.10">
    <property type="entry name" value="Alpha-2,3-sialyltransferase"/>
    <property type="match status" value="1"/>
</dbReference>
<evidence type="ECO:0000313" key="1">
    <source>
        <dbReference type="EMBL" id="MCX2802280.1"/>
    </source>
</evidence>
<reference evidence="1" key="1">
    <citation type="submission" date="2022-11" db="EMBL/GenBank/DDBJ databases">
        <title>Chitin-degrading and fungicidal potential of chitinolytic bacterial strains from marine environment of the Pacific Ocean regions.</title>
        <authorList>
            <person name="Pentekhina I."/>
            <person name="Nedashkovskaya O."/>
            <person name="Seitkalieva A."/>
            <person name="Podvolotskaya A."/>
            <person name="Tekutyeva L."/>
            <person name="Balabanova L."/>
        </authorList>
    </citation>
    <scope>NUCLEOTIDE SEQUENCE</scope>
    <source>
        <strain evidence="1">KMM 6838</strain>
    </source>
</reference>